<name>A0A0A2EDH6_9PORP</name>
<dbReference type="InterPro" id="IPR012337">
    <property type="entry name" value="RNaseH-like_sf"/>
</dbReference>
<dbReference type="Pfam" id="PF01609">
    <property type="entry name" value="DDE_Tnp_1"/>
    <property type="match status" value="1"/>
</dbReference>
<dbReference type="Proteomes" id="UP000030103">
    <property type="component" value="Unassembled WGS sequence"/>
</dbReference>
<evidence type="ECO:0000259" key="6">
    <source>
        <dbReference type="Pfam" id="PF14294"/>
    </source>
</evidence>
<dbReference type="InterPro" id="IPR025399">
    <property type="entry name" value="DUF4372"/>
</dbReference>
<accession>A0A0A2EDH6</accession>
<dbReference type="InterPro" id="IPR002559">
    <property type="entry name" value="Transposase_11"/>
</dbReference>
<comment type="caution">
    <text evidence="7">The sequence shown here is derived from an EMBL/GenBank/DDBJ whole genome shotgun (WGS) entry which is preliminary data.</text>
</comment>
<sequence>MNKGNHFLGQPLYSQVLSLLNKSTVLQCSRRHSGERYVKSFDAWTHLVVMLYAVIHRFDSLRKITASLQADARKLSHLGICNISARSTLSDANKRRPQVIFADIYRDLYARYSSQLSSDSREKRKEPQWMKRLQIIDSTTITLFSNLIFKGAGRNPKRGKKKGGIKVHTVIHANEGVPSDIRFTSAATHDSFMLCPCNLAQGAIIAMDRAYIDYAKFEQMTQRGIIYVTKMKTGLNYTLLKDEMIQTPEGLMQVRIQDIVLTKKVEAGEPIEHRARIISYPDVNKKKLISLLTNDLDPAPRDIIEIYRKRWAIELLFKQIKQNFPLKYFYGESANAIQIQIWVTLIANLLLMVMKRQLKRPWSFSGLATLVRIVLMYYVDFYSLFEHPESDWEAIFEPKEAPPEPNLFGWGAY</sequence>
<gene>
    <name evidence="7" type="ORF">HQ47_05545</name>
</gene>
<reference evidence="7 8" key="1">
    <citation type="submission" date="2014-09" db="EMBL/GenBank/DDBJ databases">
        <title>Draft Genome Sequence of Porphyromonas macacae COT-192_OH2859.</title>
        <authorList>
            <person name="Wallis C."/>
            <person name="Deusch O."/>
            <person name="O'Flynn C."/>
            <person name="Davis I."/>
            <person name="Horsfall A."/>
            <person name="Kirkwood N."/>
            <person name="Harris S."/>
            <person name="Eisen J.A."/>
            <person name="Coil D.A."/>
            <person name="Darling A.E."/>
            <person name="Jospin G."/>
            <person name="Alexiev A."/>
        </authorList>
    </citation>
    <scope>NUCLEOTIDE SEQUENCE [LARGE SCALE GENOMIC DNA]</scope>
    <source>
        <strain evidence="8">COT-192 OH2859</strain>
    </source>
</reference>
<dbReference type="GO" id="GO:0004803">
    <property type="term" value="F:transposase activity"/>
    <property type="evidence" value="ECO:0007669"/>
    <property type="project" value="InterPro"/>
</dbReference>
<dbReference type="STRING" id="28115.HQ47_05545"/>
<proteinExistence type="inferred from homology"/>
<comment type="similarity">
    <text evidence="1">Belongs to the transposase 11 family.</text>
</comment>
<organism evidence="7 8">
    <name type="scientific">Porphyromonas macacae</name>
    <dbReference type="NCBI Taxonomy" id="28115"/>
    <lineage>
        <taxon>Bacteria</taxon>
        <taxon>Pseudomonadati</taxon>
        <taxon>Bacteroidota</taxon>
        <taxon>Bacteroidia</taxon>
        <taxon>Bacteroidales</taxon>
        <taxon>Porphyromonadaceae</taxon>
        <taxon>Porphyromonas</taxon>
    </lineage>
</organism>
<evidence type="ECO:0000313" key="7">
    <source>
        <dbReference type="EMBL" id="KGN74494.1"/>
    </source>
</evidence>
<dbReference type="GO" id="GO:0006313">
    <property type="term" value="P:DNA transposition"/>
    <property type="evidence" value="ECO:0007669"/>
    <property type="project" value="InterPro"/>
</dbReference>
<evidence type="ECO:0000259" key="5">
    <source>
        <dbReference type="Pfam" id="PF01609"/>
    </source>
</evidence>
<feature type="domain" description="DUF4372" evidence="6">
    <location>
        <begin position="9"/>
        <end position="81"/>
    </location>
</feature>
<dbReference type="GO" id="GO:0003677">
    <property type="term" value="F:DNA binding"/>
    <property type="evidence" value="ECO:0007669"/>
    <property type="project" value="UniProtKB-KW"/>
</dbReference>
<keyword evidence="8" id="KW-1185">Reference proteome</keyword>
<dbReference type="EMBL" id="JRFA01000014">
    <property type="protein sequence ID" value="KGN74494.1"/>
    <property type="molecule type" value="Genomic_DNA"/>
</dbReference>
<evidence type="ECO:0000256" key="3">
    <source>
        <dbReference type="ARBA" id="ARBA00023125"/>
    </source>
</evidence>
<keyword evidence="2" id="KW-0815">Transposition</keyword>
<dbReference type="InterPro" id="IPR047952">
    <property type="entry name" value="Transpos_IS4"/>
</dbReference>
<dbReference type="Pfam" id="PF14294">
    <property type="entry name" value="DUF4372"/>
    <property type="match status" value="1"/>
</dbReference>
<dbReference type="PANTHER" id="PTHR33258:SF1">
    <property type="entry name" value="TRANSPOSASE INSL FOR INSERTION SEQUENCE ELEMENT IS186A-RELATED"/>
    <property type="match status" value="1"/>
</dbReference>
<evidence type="ECO:0000256" key="1">
    <source>
        <dbReference type="ARBA" id="ARBA00010075"/>
    </source>
</evidence>
<dbReference type="OrthoDB" id="7327264at2"/>
<keyword evidence="3" id="KW-0238">DNA-binding</keyword>
<evidence type="ECO:0000256" key="2">
    <source>
        <dbReference type="ARBA" id="ARBA00022578"/>
    </source>
</evidence>
<dbReference type="NCBIfam" id="NF033592">
    <property type="entry name" value="transpos_IS4_1"/>
    <property type="match status" value="1"/>
</dbReference>
<evidence type="ECO:0000256" key="4">
    <source>
        <dbReference type="ARBA" id="ARBA00023172"/>
    </source>
</evidence>
<dbReference type="SUPFAM" id="SSF53098">
    <property type="entry name" value="Ribonuclease H-like"/>
    <property type="match status" value="1"/>
</dbReference>
<dbReference type="PANTHER" id="PTHR33258">
    <property type="entry name" value="TRANSPOSASE INSL FOR INSERTION SEQUENCE ELEMENT IS186A-RELATED"/>
    <property type="match status" value="1"/>
</dbReference>
<dbReference type="RefSeq" id="WP_036873838.1">
    <property type="nucleotide sequence ID" value="NZ_JRFA01000014.1"/>
</dbReference>
<keyword evidence="4" id="KW-0233">DNA recombination</keyword>
<feature type="domain" description="Transposase IS4-like" evidence="5">
    <location>
        <begin position="130"/>
        <end position="347"/>
    </location>
</feature>
<protein>
    <submittedName>
        <fullName evidence="7">Transposase</fullName>
    </submittedName>
</protein>
<evidence type="ECO:0000313" key="8">
    <source>
        <dbReference type="Proteomes" id="UP000030103"/>
    </source>
</evidence>
<dbReference type="AlphaFoldDB" id="A0A0A2EDH6"/>